<evidence type="ECO:0000256" key="2">
    <source>
        <dbReference type="SAM" id="Phobius"/>
    </source>
</evidence>
<dbReference type="Proteomes" id="UP000072763">
    <property type="component" value="Unassembled WGS sequence"/>
</dbReference>
<feature type="transmembrane region" description="Helical" evidence="2">
    <location>
        <begin position="117"/>
        <end position="135"/>
    </location>
</feature>
<feature type="transmembrane region" description="Helical" evidence="2">
    <location>
        <begin position="147"/>
        <end position="165"/>
    </location>
</feature>
<feature type="transmembrane region" description="Helical" evidence="2">
    <location>
        <begin position="408"/>
        <end position="437"/>
    </location>
</feature>
<keyword evidence="2" id="KW-0472">Membrane</keyword>
<dbReference type="STRING" id="465820.NS263_13845"/>
<evidence type="ECO:0000256" key="1">
    <source>
        <dbReference type="SAM" id="MobiDB-lite"/>
    </source>
</evidence>
<evidence type="ECO:0000313" key="3">
    <source>
        <dbReference type="EMBL" id="KTR54185.1"/>
    </source>
</evidence>
<dbReference type="RefSeq" id="WP_058748591.1">
    <property type="nucleotide sequence ID" value="NZ_LDRC01000005.1"/>
</dbReference>
<feature type="transmembrane region" description="Helical" evidence="2">
    <location>
        <begin position="256"/>
        <end position="274"/>
    </location>
</feature>
<dbReference type="OrthoDB" id="5124221at2"/>
<sequence>MSPVAPGPSGRAAAPEPVAIASPGPPSRRRWAAVGREALGAAVALALSVIALGHVMATDRVALLWYDGDSVLLPLVERSLRLGQPFEWAMSPALFFFPELPVYLLCSLVTATPQQALALNGVLVLLAVYALVRAAANELMPAARRSARITVSALALGFVTAIVLTEYTATATSLELGSLLLTTTYYYGALLAMLGTAVLVLRAVRTGRASVTVLVVTGLVAACTTASNPLYVPWSAGPVVVTLVLLSVARRVPWRPTVWMSGVLVAGSVVGYLLRIPLAPFVSLDPSTYVHPEQAGRTLAFFAALTDDRAGSARGDAELLLLFAGVVLAVGGTVWAWRVRTARTVLVATVLPLVTVVAVSVGVVVAGSQTPRYLEPIVTVPLLALVAVAELVRSAVRRTRVHRPRRGVQLAVAVAAAVVLVGGVAVAPGTVGAVAAARYAPSACLDRWADGRQVTGVGQFWTVRPLAAYASDDVELLQVRDDFQTYPWLVDLGAYRDAEPTFVVIGANDVWTTAVEDSLGAPASITHCTGFDVYDYAGTVGASVLQRDVVGSADAIRRERGF</sequence>
<name>A0A147DV59_9MICO</name>
<feature type="transmembrane region" description="Helical" evidence="2">
    <location>
        <begin position="38"/>
        <end position="57"/>
    </location>
</feature>
<dbReference type="AlphaFoldDB" id="A0A147DV59"/>
<organism evidence="3 4">
    <name type="scientific">Curtobacterium oceanosedimentum</name>
    <dbReference type="NCBI Taxonomy" id="465820"/>
    <lineage>
        <taxon>Bacteria</taxon>
        <taxon>Bacillati</taxon>
        <taxon>Actinomycetota</taxon>
        <taxon>Actinomycetes</taxon>
        <taxon>Micrococcales</taxon>
        <taxon>Microbacteriaceae</taxon>
        <taxon>Curtobacterium</taxon>
    </lineage>
</organism>
<feature type="transmembrane region" description="Helical" evidence="2">
    <location>
        <begin position="185"/>
        <end position="204"/>
    </location>
</feature>
<dbReference type="EMBL" id="LDRC01000005">
    <property type="protein sequence ID" value="KTR54185.1"/>
    <property type="molecule type" value="Genomic_DNA"/>
</dbReference>
<keyword evidence="2" id="KW-1133">Transmembrane helix</keyword>
<reference evidence="3 4" key="1">
    <citation type="journal article" date="2016" name="Front. Microbiol.">
        <title>Genomic Resource of Rice Seed Associated Bacteria.</title>
        <authorList>
            <person name="Midha S."/>
            <person name="Bansal K."/>
            <person name="Sharma S."/>
            <person name="Kumar N."/>
            <person name="Patil P.P."/>
            <person name="Chaudhry V."/>
            <person name="Patil P.B."/>
        </authorList>
    </citation>
    <scope>NUCLEOTIDE SEQUENCE [LARGE SCALE GENOMIC DNA]</scope>
    <source>
        <strain evidence="3 4">NS359</strain>
    </source>
</reference>
<feature type="transmembrane region" description="Helical" evidence="2">
    <location>
        <begin position="377"/>
        <end position="396"/>
    </location>
</feature>
<feature type="transmembrane region" description="Helical" evidence="2">
    <location>
        <begin position="319"/>
        <end position="337"/>
    </location>
</feature>
<proteinExistence type="predicted"/>
<dbReference type="PATRIC" id="fig|465820.4.peg.2106"/>
<keyword evidence="2" id="KW-0812">Transmembrane</keyword>
<protein>
    <recommendedName>
        <fullName evidence="5">Glycosyltransferase RgtA/B/C/D-like domain-containing protein</fullName>
    </recommendedName>
</protein>
<feature type="transmembrane region" description="Helical" evidence="2">
    <location>
        <begin position="211"/>
        <end position="227"/>
    </location>
</feature>
<feature type="region of interest" description="Disordered" evidence="1">
    <location>
        <begin position="1"/>
        <end position="26"/>
    </location>
</feature>
<gene>
    <name evidence="3" type="ORF">NS359_00720</name>
</gene>
<feature type="transmembrane region" description="Helical" evidence="2">
    <location>
        <begin position="344"/>
        <end position="365"/>
    </location>
</feature>
<accession>A0A147DV59</accession>
<evidence type="ECO:0000313" key="4">
    <source>
        <dbReference type="Proteomes" id="UP000072763"/>
    </source>
</evidence>
<comment type="caution">
    <text evidence="3">The sequence shown here is derived from an EMBL/GenBank/DDBJ whole genome shotgun (WGS) entry which is preliminary data.</text>
</comment>
<evidence type="ECO:0008006" key="5">
    <source>
        <dbReference type="Google" id="ProtNLM"/>
    </source>
</evidence>
<feature type="transmembrane region" description="Helical" evidence="2">
    <location>
        <begin position="233"/>
        <end position="249"/>
    </location>
</feature>